<evidence type="ECO:0000256" key="1">
    <source>
        <dbReference type="SAM" id="MobiDB-lite"/>
    </source>
</evidence>
<name>A0A7J7QX51_PIPKU</name>
<proteinExistence type="predicted"/>
<reference evidence="2 3" key="1">
    <citation type="journal article" date="2020" name="Nature">
        <title>Six reference-quality genomes reveal evolution of bat adaptations.</title>
        <authorList>
            <person name="Jebb D."/>
            <person name="Huang Z."/>
            <person name="Pippel M."/>
            <person name="Hughes G.M."/>
            <person name="Lavrichenko K."/>
            <person name="Devanna P."/>
            <person name="Winkler S."/>
            <person name="Jermiin L.S."/>
            <person name="Skirmuntt E.C."/>
            <person name="Katzourakis A."/>
            <person name="Burkitt-Gray L."/>
            <person name="Ray D.A."/>
            <person name="Sullivan K.A.M."/>
            <person name="Roscito J.G."/>
            <person name="Kirilenko B.M."/>
            <person name="Davalos L.M."/>
            <person name="Corthals A.P."/>
            <person name="Power M.L."/>
            <person name="Jones G."/>
            <person name="Ransome R.D."/>
            <person name="Dechmann D.K.N."/>
            <person name="Locatelli A.G."/>
            <person name="Puechmaille S.J."/>
            <person name="Fedrigo O."/>
            <person name="Jarvis E.D."/>
            <person name="Hiller M."/>
            <person name="Vernes S.C."/>
            <person name="Myers E.W."/>
            <person name="Teeling E.C."/>
        </authorList>
    </citation>
    <scope>NUCLEOTIDE SEQUENCE [LARGE SCALE GENOMIC DNA]</scope>
    <source>
        <strain evidence="2">MPipKuh1</strain>
        <tissue evidence="2">Flight muscle</tissue>
    </source>
</reference>
<accession>A0A7J7QX51</accession>
<feature type="compositionally biased region" description="Polar residues" evidence="1">
    <location>
        <begin position="48"/>
        <end position="60"/>
    </location>
</feature>
<dbReference type="EMBL" id="JACAGB010000121">
    <property type="protein sequence ID" value="KAF6268491.1"/>
    <property type="molecule type" value="Genomic_DNA"/>
</dbReference>
<evidence type="ECO:0000313" key="2">
    <source>
        <dbReference type="EMBL" id="KAF6268491.1"/>
    </source>
</evidence>
<dbReference type="AlphaFoldDB" id="A0A7J7QX51"/>
<sequence length="134" mass="13946">MLAGAGLGKGRAVLGDTGQVPERFLTEAHLPVSPPPPAGAPSPFPSSQGTPNHQPSTCTQPVLAAPAALPPSSPDTHSCSAKAVKEDCVTLKTLNHMCQTQGPRAKCVPPGLAMWPAPRCHHCTPLRFHHNDSL</sequence>
<protein>
    <submittedName>
        <fullName evidence="2">Uncharacterized protein</fullName>
    </submittedName>
</protein>
<evidence type="ECO:0000313" key="3">
    <source>
        <dbReference type="Proteomes" id="UP000558488"/>
    </source>
</evidence>
<gene>
    <name evidence="2" type="ORF">mPipKuh1_008222</name>
</gene>
<comment type="caution">
    <text evidence="2">The sequence shown here is derived from an EMBL/GenBank/DDBJ whole genome shotgun (WGS) entry which is preliminary data.</text>
</comment>
<keyword evidence="3" id="KW-1185">Reference proteome</keyword>
<dbReference type="Proteomes" id="UP000558488">
    <property type="component" value="Unassembled WGS sequence"/>
</dbReference>
<organism evidence="2 3">
    <name type="scientific">Pipistrellus kuhlii</name>
    <name type="common">Kuhl's pipistrelle</name>
    <dbReference type="NCBI Taxonomy" id="59472"/>
    <lineage>
        <taxon>Eukaryota</taxon>
        <taxon>Metazoa</taxon>
        <taxon>Chordata</taxon>
        <taxon>Craniata</taxon>
        <taxon>Vertebrata</taxon>
        <taxon>Euteleostomi</taxon>
        <taxon>Mammalia</taxon>
        <taxon>Eutheria</taxon>
        <taxon>Laurasiatheria</taxon>
        <taxon>Chiroptera</taxon>
        <taxon>Yangochiroptera</taxon>
        <taxon>Vespertilionidae</taxon>
        <taxon>Pipistrellus</taxon>
    </lineage>
</organism>
<feature type="compositionally biased region" description="Pro residues" evidence="1">
    <location>
        <begin position="32"/>
        <end position="44"/>
    </location>
</feature>
<feature type="region of interest" description="Disordered" evidence="1">
    <location>
        <begin position="1"/>
        <end position="79"/>
    </location>
</feature>